<evidence type="ECO:0000313" key="1">
    <source>
        <dbReference type="EMBL" id="EDP13104.1"/>
    </source>
</evidence>
<protein>
    <submittedName>
        <fullName evidence="1">Uncharacterized protein</fullName>
    </submittedName>
</protein>
<dbReference type="AlphaFoldDB" id="A8S3V7"/>
<proteinExistence type="predicted"/>
<reference evidence="1 2" key="2">
    <citation type="submission" date="2007-09" db="EMBL/GenBank/DDBJ databases">
        <title>Draft genome sequence of Clostridium bolteae (ATCC BAA-613).</title>
        <authorList>
            <person name="Sudarsanam P."/>
            <person name="Ley R."/>
            <person name="Guruge J."/>
            <person name="Turnbaugh P.J."/>
            <person name="Mahowald M."/>
            <person name="Liep D."/>
            <person name="Gordon J."/>
        </authorList>
    </citation>
    <scope>NUCLEOTIDE SEQUENCE [LARGE SCALE GENOMIC DNA]</scope>
    <source>
        <strain evidence="2">ATCC BAA-613 / DSM 15670 / CCUG 46953 / JCM 12243 / WAL 16351</strain>
    </source>
</reference>
<dbReference type="Proteomes" id="UP000005396">
    <property type="component" value="Unassembled WGS sequence"/>
</dbReference>
<name>A8S3V7_ENTBW</name>
<dbReference type="HOGENOM" id="CLU_1793091_0_0_9"/>
<organism evidence="1 2">
    <name type="scientific">Enterocloster bolteae (strain ATCC BAA-613 / DSM 15670 / CCUG 46953 / JCM 12243 / WAL 16351)</name>
    <name type="common">Clostridium bolteae</name>
    <dbReference type="NCBI Taxonomy" id="411902"/>
    <lineage>
        <taxon>Bacteria</taxon>
        <taxon>Bacillati</taxon>
        <taxon>Bacillota</taxon>
        <taxon>Clostridia</taxon>
        <taxon>Lachnospirales</taxon>
        <taxon>Lachnospiraceae</taxon>
        <taxon>Enterocloster</taxon>
    </lineage>
</organism>
<accession>A8S3V7</accession>
<gene>
    <name evidence="1" type="ORF">CLOBOL_06736</name>
</gene>
<reference evidence="1 2" key="1">
    <citation type="submission" date="2007-08" db="EMBL/GenBank/DDBJ databases">
        <authorList>
            <person name="Fulton L."/>
            <person name="Clifton S."/>
            <person name="Fulton B."/>
            <person name="Xu J."/>
            <person name="Minx P."/>
            <person name="Pepin K.H."/>
            <person name="Johnson M."/>
            <person name="Thiruvilangam P."/>
            <person name="Bhonagiri V."/>
            <person name="Nash W.E."/>
            <person name="Mardis E.R."/>
            <person name="Wilson R.K."/>
        </authorList>
    </citation>
    <scope>NUCLEOTIDE SEQUENCE [LARGE SCALE GENOMIC DNA]</scope>
    <source>
        <strain evidence="2">ATCC BAA-613 / DSM 15670 / CCUG 46953 / JCM 12243 / WAL 16351</strain>
    </source>
</reference>
<comment type="caution">
    <text evidence="1">The sequence shown here is derived from an EMBL/GenBank/DDBJ whole genome shotgun (WGS) entry which is preliminary data.</text>
</comment>
<evidence type="ECO:0000313" key="2">
    <source>
        <dbReference type="Proteomes" id="UP000005396"/>
    </source>
</evidence>
<dbReference type="EMBL" id="ABCC02000057">
    <property type="protein sequence ID" value="EDP13104.1"/>
    <property type="molecule type" value="Genomic_DNA"/>
</dbReference>
<dbReference type="PaxDb" id="411902-CLOBOL_06736"/>
<sequence length="144" mass="16508">MPYFYSDELIAKEFELDEQEAINKCCEMALQSAAFSAAVTNSTYRDFYVFEFLIDEEYWYIIKTDGSMKKSSACSVCIEANLLKKLTHNIYCAPEHYTSRLAIFYLSMLEQDYLAELGTHKRNHKIGSGAVGSRKRIGRAGRNI</sequence>